<dbReference type="InterPro" id="IPR050808">
    <property type="entry name" value="Phage_Integrase"/>
</dbReference>
<keyword evidence="4" id="KW-0233">DNA recombination</keyword>
<dbReference type="Gene3D" id="1.10.150.130">
    <property type="match status" value="1"/>
</dbReference>
<dbReference type="RefSeq" id="WP_207180772.1">
    <property type="nucleotide sequence ID" value="NZ_AP024145.1"/>
</dbReference>
<dbReference type="PANTHER" id="PTHR30629">
    <property type="entry name" value="PROPHAGE INTEGRASE"/>
    <property type="match status" value="1"/>
</dbReference>
<organism evidence="8 9">
    <name type="scientific">Methylobacterium indicum</name>
    <dbReference type="NCBI Taxonomy" id="1775910"/>
    <lineage>
        <taxon>Bacteria</taxon>
        <taxon>Pseudomonadati</taxon>
        <taxon>Pseudomonadota</taxon>
        <taxon>Alphaproteobacteria</taxon>
        <taxon>Hyphomicrobiales</taxon>
        <taxon>Methylobacteriaceae</taxon>
        <taxon>Methylobacterium</taxon>
    </lineage>
</organism>
<feature type="domain" description="Core-binding (CB)" evidence="7">
    <location>
        <begin position="147"/>
        <end position="228"/>
    </location>
</feature>
<dbReference type="GO" id="GO:0006310">
    <property type="term" value="P:DNA recombination"/>
    <property type="evidence" value="ECO:0007669"/>
    <property type="project" value="UniProtKB-KW"/>
</dbReference>
<dbReference type="KEGG" id="mind:mvi_00380"/>
<keyword evidence="3 5" id="KW-0238">DNA-binding</keyword>
<sequence>MAKAKERGGYERERVHLTAETVARAMRLIDEGRVPGRGIEFADTAKDATGLTLRVTKASGTWYLRHRRGTIRLGGVDVMDLQAARIAAARARLDFAAGFDPKFDAEIFERSLGEGAALPEAVELAYPPFEPRRPKRTEEDRRRDGPWEWRDLLDLFLEHHLPTLREGWDSQYERALRLPEFAEIAETPVCDITLADFERVRDALVRNQAPSTASRAMANARAALDWGHSDHSGLCGWTEQDVPWWSNRAKVRYKAGTREHTPTVTELVRTILVAEHCRALGGTDQETTPGTIAALWAVVLTAQRTGALGGTRRDGIIDVPDHPGWLAWTWTGEEMKGGTSAARPHGLPIPPEALAILARFERDNDSNWLFPSRASGKHVTSDGLNQLLYRLQGKTKAGKKGAVTVRKRDWLKLVGVRHWTPHDARRTLSSYLADEELGGAGSAILAHSTGKKDDEDARVEDITRRVYARAQRFPLKAKGMSVWVRHVLEAYERERPIVERMLRAAPSVEPPGPTPDPEPVVRGPGRPRKPKAEKKLRR</sequence>
<evidence type="ECO:0000256" key="3">
    <source>
        <dbReference type="ARBA" id="ARBA00023125"/>
    </source>
</evidence>
<dbReference type="InterPro" id="IPR044068">
    <property type="entry name" value="CB"/>
</dbReference>
<dbReference type="InterPro" id="IPR013762">
    <property type="entry name" value="Integrase-like_cat_sf"/>
</dbReference>
<evidence type="ECO:0000256" key="4">
    <source>
        <dbReference type="ARBA" id="ARBA00023172"/>
    </source>
</evidence>
<dbReference type="Gene3D" id="1.10.443.10">
    <property type="entry name" value="Intergrase catalytic core"/>
    <property type="match status" value="1"/>
</dbReference>
<evidence type="ECO:0000256" key="2">
    <source>
        <dbReference type="ARBA" id="ARBA00022908"/>
    </source>
</evidence>
<evidence type="ECO:0000259" key="7">
    <source>
        <dbReference type="PROSITE" id="PS51900"/>
    </source>
</evidence>
<reference evidence="8" key="1">
    <citation type="submission" date="2020-11" db="EMBL/GenBank/DDBJ databases">
        <title>Complete genome sequence of a novel pathogenic Methylobacterium strain isolated from rice in Vietnam.</title>
        <authorList>
            <person name="Lai K."/>
            <person name="Okazaki S."/>
            <person name="Higashi K."/>
            <person name="Mori H."/>
            <person name="Toyoda A."/>
            <person name="Kurokawa K."/>
        </authorList>
    </citation>
    <scope>NUCLEOTIDE SEQUENCE</scope>
    <source>
        <strain evidence="8">VL1</strain>
    </source>
</reference>
<protein>
    <recommendedName>
        <fullName evidence="7">Core-binding (CB) domain-containing protein</fullName>
    </recommendedName>
</protein>
<dbReference type="PANTHER" id="PTHR30629:SF2">
    <property type="entry name" value="PROPHAGE INTEGRASE INTS-RELATED"/>
    <property type="match status" value="1"/>
</dbReference>
<dbReference type="GO" id="GO:0003677">
    <property type="term" value="F:DNA binding"/>
    <property type="evidence" value="ECO:0007669"/>
    <property type="project" value="UniProtKB-UniRule"/>
</dbReference>
<evidence type="ECO:0000313" key="8">
    <source>
        <dbReference type="EMBL" id="BCM81577.1"/>
    </source>
</evidence>
<dbReference type="Pfam" id="PF13356">
    <property type="entry name" value="Arm-DNA-bind_3"/>
    <property type="match status" value="1"/>
</dbReference>
<dbReference type="InterPro" id="IPR010998">
    <property type="entry name" value="Integrase_recombinase_N"/>
</dbReference>
<evidence type="ECO:0000256" key="6">
    <source>
        <dbReference type="SAM" id="MobiDB-lite"/>
    </source>
</evidence>
<feature type="compositionally biased region" description="Pro residues" evidence="6">
    <location>
        <begin position="508"/>
        <end position="518"/>
    </location>
</feature>
<dbReference type="AlphaFoldDB" id="A0A8H8WNS8"/>
<evidence type="ECO:0000256" key="1">
    <source>
        <dbReference type="ARBA" id="ARBA00008857"/>
    </source>
</evidence>
<dbReference type="PROSITE" id="PS51900">
    <property type="entry name" value="CB"/>
    <property type="match status" value="1"/>
</dbReference>
<gene>
    <name evidence="8" type="ORF">mvi_00380</name>
</gene>
<proteinExistence type="inferred from homology"/>
<dbReference type="SUPFAM" id="SSF56349">
    <property type="entry name" value="DNA breaking-rejoining enzymes"/>
    <property type="match status" value="1"/>
</dbReference>
<dbReference type="InterPro" id="IPR011010">
    <property type="entry name" value="DNA_brk_join_enz"/>
</dbReference>
<dbReference type="Proteomes" id="UP000663508">
    <property type="component" value="Chromosome"/>
</dbReference>
<accession>A0A8H8WNS8</accession>
<feature type="region of interest" description="Disordered" evidence="6">
    <location>
        <begin position="502"/>
        <end position="538"/>
    </location>
</feature>
<evidence type="ECO:0000313" key="9">
    <source>
        <dbReference type="Proteomes" id="UP000663508"/>
    </source>
</evidence>
<dbReference type="InterPro" id="IPR038488">
    <property type="entry name" value="Integrase_DNA-bd_sf"/>
</dbReference>
<name>A0A8H8WNS8_9HYPH</name>
<evidence type="ECO:0000256" key="5">
    <source>
        <dbReference type="PROSITE-ProRule" id="PRU01248"/>
    </source>
</evidence>
<dbReference type="InterPro" id="IPR025166">
    <property type="entry name" value="Integrase_DNA_bind_dom"/>
</dbReference>
<dbReference type="Gene3D" id="3.30.160.390">
    <property type="entry name" value="Integrase, DNA-binding domain"/>
    <property type="match status" value="1"/>
</dbReference>
<comment type="similarity">
    <text evidence="1">Belongs to the 'phage' integrase family.</text>
</comment>
<keyword evidence="2" id="KW-0229">DNA integration</keyword>
<dbReference type="EMBL" id="AP024145">
    <property type="protein sequence ID" value="BCM81577.1"/>
    <property type="molecule type" value="Genomic_DNA"/>
</dbReference>
<feature type="compositionally biased region" description="Basic residues" evidence="6">
    <location>
        <begin position="525"/>
        <end position="538"/>
    </location>
</feature>
<dbReference type="GO" id="GO:0015074">
    <property type="term" value="P:DNA integration"/>
    <property type="evidence" value="ECO:0007669"/>
    <property type="project" value="UniProtKB-KW"/>
</dbReference>